<proteinExistence type="predicted"/>
<feature type="compositionally biased region" description="Basic and acidic residues" evidence="1">
    <location>
        <begin position="142"/>
        <end position="155"/>
    </location>
</feature>
<comment type="caution">
    <text evidence="2">The sequence shown here is derived from an EMBL/GenBank/DDBJ whole genome shotgun (WGS) entry which is preliminary data.</text>
</comment>
<reference evidence="2 3" key="1">
    <citation type="journal article" date="2014" name="BMC Genomics">
        <title>Genome and secretome analysis of the hemibiotrophic fungal pathogen, Moniliophthora roreri, which causes frosty pod rot disease of cacao: mechanisms of the biotrophic and necrotrophic phases.</title>
        <authorList>
            <person name="Meinhardt L.W."/>
            <person name="Costa G.G.L."/>
            <person name="Thomazella D.P.T."/>
            <person name="Teixeira P.J.P.L."/>
            <person name="Carazzolle M.F."/>
            <person name="Schuster S.C."/>
            <person name="Carlson J.E."/>
            <person name="Guiltinan M.J."/>
            <person name="Mieczkowski P."/>
            <person name="Farmer A."/>
            <person name="Ramaraj T."/>
            <person name="Crozier J."/>
            <person name="Davis R.E."/>
            <person name="Shao J."/>
            <person name="Melnick R.L."/>
            <person name="Pereira G.A.G."/>
            <person name="Bailey B.A."/>
        </authorList>
    </citation>
    <scope>NUCLEOTIDE SEQUENCE [LARGE SCALE GENOMIC DNA]</scope>
    <source>
        <strain evidence="2 3">MCA 2997</strain>
    </source>
</reference>
<evidence type="ECO:0000313" key="3">
    <source>
        <dbReference type="Proteomes" id="UP000017559"/>
    </source>
</evidence>
<name>V2WNL9_MONRO</name>
<gene>
    <name evidence="2" type="ORF">Moror_3501</name>
</gene>
<accession>V2WNL9</accession>
<dbReference type="KEGG" id="mrr:Moror_3501"/>
<organism evidence="2 3">
    <name type="scientific">Moniliophthora roreri (strain MCA 2997)</name>
    <name type="common">Cocoa frosty pod rot fungus</name>
    <name type="synonym">Crinipellis roreri</name>
    <dbReference type="NCBI Taxonomy" id="1381753"/>
    <lineage>
        <taxon>Eukaryota</taxon>
        <taxon>Fungi</taxon>
        <taxon>Dikarya</taxon>
        <taxon>Basidiomycota</taxon>
        <taxon>Agaricomycotina</taxon>
        <taxon>Agaricomycetes</taxon>
        <taxon>Agaricomycetidae</taxon>
        <taxon>Agaricales</taxon>
        <taxon>Marasmiineae</taxon>
        <taxon>Marasmiaceae</taxon>
        <taxon>Moniliophthora</taxon>
    </lineage>
</organism>
<evidence type="ECO:0000256" key="1">
    <source>
        <dbReference type="SAM" id="MobiDB-lite"/>
    </source>
</evidence>
<keyword evidence="3" id="KW-1185">Reference proteome</keyword>
<dbReference type="EMBL" id="AWSO01002072">
    <property type="protein sequence ID" value="ESK82111.1"/>
    <property type="molecule type" value="Genomic_DNA"/>
</dbReference>
<protein>
    <submittedName>
        <fullName evidence="2">Uncharacterized protein</fullName>
    </submittedName>
</protein>
<dbReference type="AlphaFoldDB" id="V2WNL9"/>
<feature type="region of interest" description="Disordered" evidence="1">
    <location>
        <begin position="135"/>
        <end position="176"/>
    </location>
</feature>
<sequence length="176" mass="19721">MVKWQKKNPVACERQIETWDGQTQPISACKACQSLKIQCSFVAHVLENVAGPSKLKAHGHLKSRLVVEDSDGDFSPDKSAAKLGQLILLEVKQMRHEMNEQMDKLFSQVEHLEKEAETLHYRSAQVLDVLDVAHLDEEEEEAQPKLDKGKGKAVEESQDDSESESRVKSSAAEPED</sequence>
<evidence type="ECO:0000313" key="2">
    <source>
        <dbReference type="EMBL" id="ESK82111.1"/>
    </source>
</evidence>
<dbReference type="Proteomes" id="UP000017559">
    <property type="component" value="Unassembled WGS sequence"/>
</dbReference>
<dbReference type="HOGENOM" id="CLU_065194_1_0_1"/>